<evidence type="ECO:0000313" key="2">
    <source>
        <dbReference type="Proteomes" id="UP001195963"/>
    </source>
</evidence>
<comment type="caution">
    <text evidence="1">The sequence shown here is derived from an EMBL/GenBank/DDBJ whole genome shotgun (WGS) entry which is preliminary data.</text>
</comment>
<gene>
    <name evidence="1" type="ORF">K0625_10775</name>
</gene>
<keyword evidence="2" id="KW-1185">Reference proteome</keyword>
<accession>A0ABS7E3B8</accession>
<organism evidence="1 2">
    <name type="scientific">Shewanella nanhaiensis</name>
    <dbReference type="NCBI Taxonomy" id="2864872"/>
    <lineage>
        <taxon>Bacteria</taxon>
        <taxon>Pseudomonadati</taxon>
        <taxon>Pseudomonadota</taxon>
        <taxon>Gammaproteobacteria</taxon>
        <taxon>Alteromonadales</taxon>
        <taxon>Shewanellaceae</taxon>
        <taxon>Shewanella</taxon>
    </lineage>
</organism>
<evidence type="ECO:0000313" key="1">
    <source>
        <dbReference type="EMBL" id="MBW8184160.1"/>
    </source>
</evidence>
<dbReference type="Proteomes" id="UP001195963">
    <property type="component" value="Unassembled WGS sequence"/>
</dbReference>
<name>A0ABS7E3B8_9GAMM</name>
<proteinExistence type="predicted"/>
<dbReference type="RefSeq" id="WP_220109687.1">
    <property type="nucleotide sequence ID" value="NZ_JAHZST010000006.1"/>
</dbReference>
<dbReference type="EMBL" id="JAHZST010000006">
    <property type="protein sequence ID" value="MBW8184160.1"/>
    <property type="molecule type" value="Genomic_DNA"/>
</dbReference>
<sequence>MANASVIVTIISLFIVHSAQANVIYKCIKGEKIVFSQTVCPKEFSQRKIEFQLGITTETDSDKREKIIDPIHQLLTEDTMPKEQQLKQLKAEVYRLNQENSYFEILRTNALQKIKRKNYWQKKDTKDPEYLAETAEVNSYYNEMIAGNNKIISLLNTRKEQIVMEQENKEAQ</sequence>
<reference evidence="1 2" key="1">
    <citation type="submission" date="2021-07" db="EMBL/GenBank/DDBJ databases">
        <title>Shewanella sp. nov, isolated from SCS.</title>
        <authorList>
            <person name="Cao W.R."/>
        </authorList>
    </citation>
    <scope>NUCLEOTIDE SEQUENCE [LARGE SCALE GENOMIC DNA]</scope>
    <source>
        <strain evidence="1 2">NR704-98</strain>
    </source>
</reference>
<protein>
    <submittedName>
        <fullName evidence="1">DUF4124 domain-containing protein</fullName>
    </submittedName>
</protein>